<feature type="transmembrane region" description="Helical" evidence="1">
    <location>
        <begin position="548"/>
        <end position="566"/>
    </location>
</feature>
<feature type="transmembrane region" description="Helical" evidence="1">
    <location>
        <begin position="379"/>
        <end position="406"/>
    </location>
</feature>
<feature type="transmembrane region" description="Helical" evidence="1">
    <location>
        <begin position="427"/>
        <end position="445"/>
    </location>
</feature>
<reference evidence="2 3" key="1">
    <citation type="submission" date="2012-04" db="EMBL/GenBank/DDBJ databases">
        <title>The Genome Sequence of Saprolegnia declina VS20.</title>
        <authorList>
            <consortium name="The Broad Institute Genome Sequencing Platform"/>
            <person name="Russ C."/>
            <person name="Nusbaum C."/>
            <person name="Tyler B."/>
            <person name="van West P."/>
            <person name="Dieguez-Uribeondo J."/>
            <person name="de Bruijn I."/>
            <person name="Tripathy S."/>
            <person name="Jiang R."/>
            <person name="Young S.K."/>
            <person name="Zeng Q."/>
            <person name="Gargeya S."/>
            <person name="Fitzgerald M."/>
            <person name="Haas B."/>
            <person name="Abouelleil A."/>
            <person name="Alvarado L."/>
            <person name="Arachchi H.M."/>
            <person name="Berlin A."/>
            <person name="Chapman S.B."/>
            <person name="Goldberg J."/>
            <person name="Griggs A."/>
            <person name="Gujja S."/>
            <person name="Hansen M."/>
            <person name="Howarth C."/>
            <person name="Imamovic A."/>
            <person name="Larimer J."/>
            <person name="McCowen C."/>
            <person name="Montmayeur A."/>
            <person name="Murphy C."/>
            <person name="Neiman D."/>
            <person name="Pearson M."/>
            <person name="Priest M."/>
            <person name="Roberts A."/>
            <person name="Saif S."/>
            <person name="Shea T."/>
            <person name="Sisk P."/>
            <person name="Sykes S."/>
            <person name="Wortman J."/>
            <person name="Nusbaum C."/>
            <person name="Birren B."/>
        </authorList>
    </citation>
    <scope>NUCLEOTIDE SEQUENCE [LARGE SCALE GENOMIC DNA]</scope>
    <source>
        <strain evidence="2 3">VS20</strain>
    </source>
</reference>
<dbReference type="RefSeq" id="XP_008604317.1">
    <property type="nucleotide sequence ID" value="XM_008606095.1"/>
</dbReference>
<evidence type="ECO:0000313" key="3">
    <source>
        <dbReference type="Proteomes" id="UP000030762"/>
    </source>
</evidence>
<protein>
    <submittedName>
        <fullName evidence="2">Uncharacterized protein</fullName>
    </submittedName>
</protein>
<organism evidence="2 3">
    <name type="scientific">Saprolegnia diclina (strain VS20)</name>
    <dbReference type="NCBI Taxonomy" id="1156394"/>
    <lineage>
        <taxon>Eukaryota</taxon>
        <taxon>Sar</taxon>
        <taxon>Stramenopiles</taxon>
        <taxon>Oomycota</taxon>
        <taxon>Saprolegniomycetes</taxon>
        <taxon>Saprolegniales</taxon>
        <taxon>Saprolegniaceae</taxon>
        <taxon>Saprolegnia</taxon>
    </lineage>
</organism>
<dbReference type="EMBL" id="JH767133">
    <property type="protein sequence ID" value="EQC41748.1"/>
    <property type="molecule type" value="Genomic_DNA"/>
</dbReference>
<dbReference type="GeneID" id="19941339"/>
<dbReference type="VEuPathDB" id="FungiDB:SDRG_00612"/>
<accession>T0S8W9</accession>
<name>T0S8W9_SAPDV</name>
<dbReference type="OrthoDB" id="77956at2759"/>
<dbReference type="AlphaFoldDB" id="T0S8W9"/>
<evidence type="ECO:0000313" key="2">
    <source>
        <dbReference type="EMBL" id="EQC41748.1"/>
    </source>
</evidence>
<keyword evidence="1" id="KW-0472">Membrane</keyword>
<gene>
    <name evidence="2" type="ORF">SDRG_00612</name>
</gene>
<keyword evidence="1" id="KW-1133">Transmembrane helix</keyword>
<dbReference type="InParanoid" id="T0S8W9"/>
<dbReference type="Proteomes" id="UP000030762">
    <property type="component" value="Unassembled WGS sequence"/>
</dbReference>
<sequence length="575" mass="61489">MMPGGVAWWASVRNPSTSVGAEAALWRTHAIDVYQRQWANDVQIGLHDTISILNAFGWRQDLTITVISYVDRSTKSTTGVLSPTFNLDIYTAVVTNSTTVRSAPNYMGDTTIELYSGLYPYTQASVLLHDNLGPLMSIDLYLLAPPPSLLAAVTSFHSAHILAIQANRSLREAFEALPATTLLDPIPLAWQSTNYSTYFGGNPTCLYGAGATFVQPSFSFEDTCTAQVPSRLVIDRMAAVFAASAMSLTRNPCSLCSVATVAVCSSLEAAVGPVAKTLKSALSAADVAAAATDVQLMEIGIIQMAVTQATTFVILEQPMLGSGDWDFFGYVALYEWAIGIREVVSFQGDVATFNILSEPVDPIPFAANGLEVPVKSCRYFYAVCGITTCLFLCVAAVTVFHTASAAPNDFVQFLRVAGPVWVGRPLLLLRATAALAALCTVPLVFNGDNGIGRFVFGPRSLIDSMILAFEAVWATVVCNDILLVLAPHRARNAAVLCSWLVWLGIVCLDTLAPPQVDTAMERRCVPIFMDVGYKCSRGTVSIGSVARAIELLGVNAVALAVSYVVVGRPAAAPRQ</sequence>
<keyword evidence="1" id="KW-0812">Transmembrane</keyword>
<proteinExistence type="predicted"/>
<keyword evidence="3" id="KW-1185">Reference proteome</keyword>
<feature type="transmembrane region" description="Helical" evidence="1">
    <location>
        <begin position="465"/>
        <end position="486"/>
    </location>
</feature>
<evidence type="ECO:0000256" key="1">
    <source>
        <dbReference type="SAM" id="Phobius"/>
    </source>
</evidence>
<feature type="transmembrane region" description="Helical" evidence="1">
    <location>
        <begin position="493"/>
        <end position="512"/>
    </location>
</feature>